<proteinExistence type="predicted"/>
<organism evidence="1 2">
    <name type="scientific">Lasallia pustulata</name>
    <dbReference type="NCBI Taxonomy" id="136370"/>
    <lineage>
        <taxon>Eukaryota</taxon>
        <taxon>Fungi</taxon>
        <taxon>Dikarya</taxon>
        <taxon>Ascomycota</taxon>
        <taxon>Pezizomycotina</taxon>
        <taxon>Lecanoromycetes</taxon>
        <taxon>OSLEUM clade</taxon>
        <taxon>Umbilicariomycetidae</taxon>
        <taxon>Umbilicariales</taxon>
        <taxon>Umbilicariaceae</taxon>
        <taxon>Lasallia</taxon>
    </lineage>
</organism>
<evidence type="ECO:0000313" key="2">
    <source>
        <dbReference type="Proteomes" id="UP000324767"/>
    </source>
</evidence>
<dbReference type="OrthoDB" id="5294920at2759"/>
<dbReference type="Proteomes" id="UP000324767">
    <property type="component" value="Unassembled WGS sequence"/>
</dbReference>
<dbReference type="EMBL" id="VXIT01000023">
    <property type="protein sequence ID" value="KAA6406684.1"/>
    <property type="molecule type" value="Genomic_DNA"/>
</dbReference>
<name>A0A5M8PCM1_9LECA</name>
<reference evidence="1 2" key="1">
    <citation type="submission" date="2019-09" db="EMBL/GenBank/DDBJ databases">
        <title>The hologenome of the rock-dwelling lichen Lasallia pustulata.</title>
        <authorList>
            <person name="Greshake Tzovaras B."/>
            <person name="Segers F."/>
            <person name="Bicker A."/>
            <person name="Dal Grande F."/>
            <person name="Otte J."/>
            <person name="Hankeln T."/>
            <person name="Schmitt I."/>
            <person name="Ebersberger I."/>
        </authorList>
    </citation>
    <scope>NUCLEOTIDE SEQUENCE [LARGE SCALE GENOMIC DNA]</scope>
    <source>
        <strain evidence="1">A1-1</strain>
    </source>
</reference>
<gene>
    <name evidence="1" type="ORF">FRX48_09407</name>
</gene>
<evidence type="ECO:0000313" key="1">
    <source>
        <dbReference type="EMBL" id="KAA6406684.1"/>
    </source>
</evidence>
<comment type="caution">
    <text evidence="1">The sequence shown here is derived from an EMBL/GenBank/DDBJ whole genome shotgun (WGS) entry which is preliminary data.</text>
</comment>
<protein>
    <submittedName>
        <fullName evidence="1">Uncharacterized protein</fullName>
    </submittedName>
</protein>
<dbReference type="AlphaFoldDB" id="A0A5M8PCM1"/>
<accession>A0A5M8PCM1</accession>
<sequence length="233" mass="25844">MAGRESGFSFGRNHVLLDTLMQSSGILKVSIIPESLPSLRCPNLGITVRLQYSYPACSSKSTNLPKCSWHGCWNASDPLRCLVLALRSSSKEITTSPVIHPRYIEEILWCARGTSTYIVATVRTFVGDPHLIMDLLTSSYHIIQIMINHHGDGPIDTGYFEWNTFAPSMRLQLAVRNANNHQISYGVLKAAIDALNDYMIAFGYGLVEALTIYDGPNEVATGSLNRIVLQLKR</sequence>